<proteinExistence type="predicted"/>
<dbReference type="EMBL" id="JACEIK010012050">
    <property type="protein sequence ID" value="MCE3216019.1"/>
    <property type="molecule type" value="Genomic_DNA"/>
</dbReference>
<protein>
    <submittedName>
        <fullName evidence="1">Uncharacterized protein</fullName>
    </submittedName>
</protein>
<name>A0ABS8WSW5_DATST</name>
<accession>A0ABS8WSW5</accession>
<dbReference type="Proteomes" id="UP000823775">
    <property type="component" value="Unassembled WGS sequence"/>
</dbReference>
<gene>
    <name evidence="1" type="ORF">HAX54_004475</name>
</gene>
<evidence type="ECO:0000313" key="1">
    <source>
        <dbReference type="EMBL" id="MCE3216019.1"/>
    </source>
</evidence>
<keyword evidence="2" id="KW-1185">Reference proteome</keyword>
<evidence type="ECO:0000313" key="2">
    <source>
        <dbReference type="Proteomes" id="UP000823775"/>
    </source>
</evidence>
<organism evidence="1 2">
    <name type="scientific">Datura stramonium</name>
    <name type="common">Jimsonweed</name>
    <name type="synonym">Common thornapple</name>
    <dbReference type="NCBI Taxonomy" id="4076"/>
    <lineage>
        <taxon>Eukaryota</taxon>
        <taxon>Viridiplantae</taxon>
        <taxon>Streptophyta</taxon>
        <taxon>Embryophyta</taxon>
        <taxon>Tracheophyta</taxon>
        <taxon>Spermatophyta</taxon>
        <taxon>Magnoliopsida</taxon>
        <taxon>eudicotyledons</taxon>
        <taxon>Gunneridae</taxon>
        <taxon>Pentapetalae</taxon>
        <taxon>asterids</taxon>
        <taxon>lamiids</taxon>
        <taxon>Solanales</taxon>
        <taxon>Solanaceae</taxon>
        <taxon>Solanoideae</taxon>
        <taxon>Datureae</taxon>
        <taxon>Datura</taxon>
    </lineage>
</organism>
<comment type="caution">
    <text evidence="1">The sequence shown here is derived from an EMBL/GenBank/DDBJ whole genome shotgun (WGS) entry which is preliminary data.</text>
</comment>
<sequence length="168" mass="18611">MEKIVGKLPSESIGLSIDLSRKEYDSYHPHAKMNSLRIGATGPDPFTESTITREPAGVEDPMTITAIFGLNHLLPKAHSFCEEPDLSPLTFQETITAIFGLNHLLPKAHSFCEEPDLSPLTFQEIGKNNLVPFHQVEFMVLVSSHREEHVSLSSCCRTSVGIGIRDIK</sequence>
<reference evidence="1 2" key="1">
    <citation type="journal article" date="2021" name="BMC Genomics">
        <title>Datura genome reveals duplications of psychoactive alkaloid biosynthetic genes and high mutation rate following tissue culture.</title>
        <authorList>
            <person name="Rajewski A."/>
            <person name="Carter-House D."/>
            <person name="Stajich J."/>
            <person name="Litt A."/>
        </authorList>
    </citation>
    <scope>NUCLEOTIDE SEQUENCE [LARGE SCALE GENOMIC DNA]</scope>
    <source>
        <strain evidence="1">AR-01</strain>
    </source>
</reference>